<evidence type="ECO:0000259" key="4">
    <source>
        <dbReference type="Pfam" id="PF04063"/>
    </source>
</evidence>
<feature type="region of interest" description="Disordered" evidence="3">
    <location>
        <begin position="461"/>
        <end position="494"/>
    </location>
</feature>
<keyword evidence="7" id="KW-1185">Reference proteome</keyword>
<dbReference type="EMBL" id="CP119877">
    <property type="protein sequence ID" value="WFD33236.1"/>
    <property type="molecule type" value="Genomic_DNA"/>
</dbReference>
<feature type="compositionally biased region" description="Basic and acidic residues" evidence="3">
    <location>
        <begin position="461"/>
        <end position="475"/>
    </location>
</feature>
<evidence type="ECO:0000256" key="3">
    <source>
        <dbReference type="SAM" id="MobiDB-lite"/>
    </source>
</evidence>
<evidence type="ECO:0000313" key="7">
    <source>
        <dbReference type="Proteomes" id="UP001219933"/>
    </source>
</evidence>
<protein>
    <recommendedName>
        <fullName evidence="2">Protein HGH1 homolog</fullName>
    </recommendedName>
</protein>
<dbReference type="InterPro" id="IPR011989">
    <property type="entry name" value="ARM-like"/>
</dbReference>
<name>A0AAF0ER00_9BASI</name>
<dbReference type="SUPFAM" id="SSF48371">
    <property type="entry name" value="ARM repeat"/>
    <property type="match status" value="1"/>
</dbReference>
<proteinExistence type="inferred from homology"/>
<dbReference type="InterPro" id="IPR007205">
    <property type="entry name" value="Protein_HGH1_N"/>
</dbReference>
<feature type="compositionally biased region" description="Acidic residues" evidence="3">
    <location>
        <begin position="477"/>
        <end position="494"/>
    </location>
</feature>
<feature type="domain" description="Protein HGH1 C-terminal" evidence="5">
    <location>
        <begin position="410"/>
        <end position="463"/>
    </location>
</feature>
<gene>
    <name evidence="6" type="primary">HGH1</name>
    <name evidence="6" type="ORF">MCUN1_000049</name>
</gene>
<dbReference type="Proteomes" id="UP001219933">
    <property type="component" value="Chromosome 1"/>
</dbReference>
<dbReference type="PANTHER" id="PTHR13387">
    <property type="entry name" value="PROTEIN HGH1 HOMOLOG"/>
    <property type="match status" value="1"/>
</dbReference>
<dbReference type="InterPro" id="IPR007206">
    <property type="entry name" value="Protein_HGH1_C"/>
</dbReference>
<reference evidence="6" key="1">
    <citation type="submission" date="2023-03" db="EMBL/GenBank/DDBJ databases">
        <title>Mating type loci evolution in Malassezia.</title>
        <authorList>
            <person name="Coelho M.A."/>
        </authorList>
    </citation>
    <scope>NUCLEOTIDE SEQUENCE</scope>
    <source>
        <strain evidence="6">CBS 11721</strain>
    </source>
</reference>
<dbReference type="PANTHER" id="PTHR13387:SF9">
    <property type="entry name" value="PROTEIN HGH1 HOMOLOG"/>
    <property type="match status" value="1"/>
</dbReference>
<organism evidence="6 7">
    <name type="scientific">Malassezia cuniculi</name>
    <dbReference type="NCBI Taxonomy" id="948313"/>
    <lineage>
        <taxon>Eukaryota</taxon>
        <taxon>Fungi</taxon>
        <taxon>Dikarya</taxon>
        <taxon>Basidiomycota</taxon>
        <taxon>Ustilaginomycotina</taxon>
        <taxon>Malasseziomycetes</taxon>
        <taxon>Malasseziales</taxon>
        <taxon>Malasseziaceae</taxon>
        <taxon>Malassezia</taxon>
    </lineage>
</organism>
<dbReference type="InterPro" id="IPR016024">
    <property type="entry name" value="ARM-type_fold"/>
</dbReference>
<dbReference type="AlphaFoldDB" id="A0AAF0ER00"/>
<accession>A0AAF0ER00</accession>
<dbReference type="Gene3D" id="1.25.10.10">
    <property type="entry name" value="Leucine-rich Repeat Variant"/>
    <property type="match status" value="1"/>
</dbReference>
<evidence type="ECO:0000313" key="6">
    <source>
        <dbReference type="EMBL" id="WFD33236.1"/>
    </source>
</evidence>
<evidence type="ECO:0000256" key="2">
    <source>
        <dbReference type="ARBA" id="ARBA00014076"/>
    </source>
</evidence>
<dbReference type="InterPro" id="IPR039717">
    <property type="entry name" value="Hgh1"/>
</dbReference>
<feature type="domain" description="Protein HGH1 N-terminal" evidence="4">
    <location>
        <begin position="112"/>
        <end position="404"/>
    </location>
</feature>
<evidence type="ECO:0000259" key="5">
    <source>
        <dbReference type="Pfam" id="PF04064"/>
    </source>
</evidence>
<sequence length="494" mass="54664">MSLTPEVELLTFLADPNPQVRKEAISAIVSFSAKENPKRRLLLDPLKDSNGQPVRGRDGEPLDVLERLKDMCSDQPLAAHDAFSMLVNLSDSPLPALKIGSVDFLQFLVAYIGDSVSLLADLACMLLSNLTKYEPVVTRLLDAKVSDRPFYSFFSPTDLQLSMKGLDADPSAPDYEEQRAKVTEAAARLAKSMQQPEAKEVPAMYKLIRAFEEGATVETSASSGANMRERAEAQKAEAGAKPLEVDGQGRPHVRRRSDCNFLASVFANVSVIPRGREFFVQPFEDADPAFGDSYPVGRIMVYTEHASLIRRGGIISALKNILFIKNKHQLLLAPSENCAHEVIAGAPARQERPHSPLDVLPYILLPLIDGKELSKVDIEDQEALPEACQLIDEDKPREKDPSLRLMLVECLLLLCTSLYGRQCLRTRGVYVVVREAHLAEDREEISEAVVRLVNLLKRDESEDTMRDGGDDHGDVDVGAEENDDDDEEMAVEVL</sequence>
<dbReference type="Pfam" id="PF04064">
    <property type="entry name" value="DUF384"/>
    <property type="match status" value="1"/>
</dbReference>
<evidence type="ECO:0000256" key="1">
    <source>
        <dbReference type="ARBA" id="ARBA00006712"/>
    </source>
</evidence>
<dbReference type="Pfam" id="PF04063">
    <property type="entry name" value="DUF383"/>
    <property type="match status" value="1"/>
</dbReference>
<comment type="similarity">
    <text evidence="1">Belongs to the HGH1 family.</text>
</comment>